<evidence type="ECO:0008006" key="5">
    <source>
        <dbReference type="Google" id="ProtNLM"/>
    </source>
</evidence>
<accession>A0A1F4V8R4</accession>
<dbReference type="AlphaFoldDB" id="A0A1F4V8R4"/>
<dbReference type="STRING" id="1802620.A3D91_02835"/>
<feature type="chain" id="PRO_5009514949" description="DUF4412 domain-containing protein" evidence="2">
    <location>
        <begin position="22"/>
        <end position="233"/>
    </location>
</feature>
<protein>
    <recommendedName>
        <fullName evidence="5">DUF4412 domain-containing protein</fullName>
    </recommendedName>
</protein>
<proteinExistence type="predicted"/>
<dbReference type="Proteomes" id="UP000178127">
    <property type="component" value="Unassembled WGS sequence"/>
</dbReference>
<reference evidence="3 4" key="1">
    <citation type="journal article" date="2016" name="Nat. Commun.">
        <title>Thousands of microbial genomes shed light on interconnected biogeochemical processes in an aquifer system.</title>
        <authorList>
            <person name="Anantharaman K."/>
            <person name="Brown C.T."/>
            <person name="Hug L.A."/>
            <person name="Sharon I."/>
            <person name="Castelle C.J."/>
            <person name="Probst A.J."/>
            <person name="Thomas B.C."/>
            <person name="Singh A."/>
            <person name="Wilkins M.J."/>
            <person name="Karaoz U."/>
            <person name="Brodie E.L."/>
            <person name="Williams K.H."/>
            <person name="Hubbard S.S."/>
            <person name="Banfield J.F."/>
        </authorList>
    </citation>
    <scope>NUCLEOTIDE SEQUENCE [LARGE SCALE GENOMIC DNA]</scope>
</reference>
<evidence type="ECO:0000313" key="3">
    <source>
        <dbReference type="EMBL" id="OGC53320.1"/>
    </source>
</evidence>
<organism evidence="3 4">
    <name type="scientific">candidate division WWE3 bacterium RIFCSPHIGHO2_02_FULL_38_14</name>
    <dbReference type="NCBI Taxonomy" id="1802620"/>
    <lineage>
        <taxon>Bacteria</taxon>
        <taxon>Katanobacteria</taxon>
    </lineage>
</organism>
<name>A0A1F4V8R4_UNCKA</name>
<dbReference type="PROSITE" id="PS51257">
    <property type="entry name" value="PROKAR_LIPOPROTEIN"/>
    <property type="match status" value="1"/>
</dbReference>
<evidence type="ECO:0000313" key="4">
    <source>
        <dbReference type="Proteomes" id="UP000178127"/>
    </source>
</evidence>
<comment type="caution">
    <text evidence="3">The sequence shown here is derived from an EMBL/GenBank/DDBJ whole genome shotgun (WGS) entry which is preliminary data.</text>
</comment>
<keyword evidence="2" id="KW-0732">Signal</keyword>
<gene>
    <name evidence="3" type="ORF">A3D91_02835</name>
</gene>
<feature type="signal peptide" evidence="2">
    <location>
        <begin position="1"/>
        <end position="21"/>
    </location>
</feature>
<dbReference type="EMBL" id="MEVD01000015">
    <property type="protein sequence ID" value="OGC53320.1"/>
    <property type="molecule type" value="Genomic_DNA"/>
</dbReference>
<sequence>MNKQKVSLGILLLLTSLVLTACLPLINTQKQQSDTSESKPATGTSGQNNDQINNQQVSGSLLDMMKLNKKLTCNYTGKDDNGKTTFTTEMFVSGNKVRNNVRMTDNLDKTLESYMVSDGEWFYIWSNASDQGTKMKISEMENIMQETTKDINNQPTNNVDLNKVSEKFDFSCNTWNPDMSMFEVPSDITFIDLQETLDKLKDQLGGFKEAGCNACNMIQDANAKVECLKNLGC</sequence>
<evidence type="ECO:0000256" key="2">
    <source>
        <dbReference type="SAM" id="SignalP"/>
    </source>
</evidence>
<feature type="region of interest" description="Disordered" evidence="1">
    <location>
        <begin position="29"/>
        <end position="53"/>
    </location>
</feature>
<evidence type="ECO:0000256" key="1">
    <source>
        <dbReference type="SAM" id="MobiDB-lite"/>
    </source>
</evidence>